<accession>A0A0D3CA61</accession>
<dbReference type="Pfam" id="PF13966">
    <property type="entry name" value="zf-RVT"/>
    <property type="match status" value="1"/>
</dbReference>
<dbReference type="AlphaFoldDB" id="A0A0D3CA61"/>
<evidence type="ECO:0000259" key="1">
    <source>
        <dbReference type="Pfam" id="PF13966"/>
    </source>
</evidence>
<sequence>MFDAILKVRNLIDFSARRWNRVVLEDLVVPSDVRILLQNQPVVSKQDFWSWNFNKSGAYSVKSRYWLASQGKFFELKLQMEALPSVNCLKALSWKIPAPSKLCCFVWKALSDALSVADLVLARGMKGDDRCQLCGLEGESINHLLFQCDLARQTWAMSNIFLPKNGFQDSSIFSNLYFMFYLHKNRHVEAINSWVWPWILWFLWKNRNGFLFEGSLFSPSDILLKAHEEAEQWFMAQEVDGEAEVMLMNHVLQECSPKVSFPRLGWVNCEFPMDWCKKSATVGAAWLVRDSRGWIQEHSRRSFSSISSVLDAKLAVFLWVIESMTNLKKNKVVFVSDFQDMVDAVLHPIHWPALQFQASELRVALQDLEVWNLQVVVRGSLRGVSFITQSVNNLGLW</sequence>
<reference evidence="2 3" key="1">
    <citation type="journal article" date="2014" name="Genome Biol.">
        <title>Transcriptome and methylome profiling reveals relics of genome dominance in the mesopolyploid Brassica oleracea.</title>
        <authorList>
            <person name="Parkin I.A."/>
            <person name="Koh C."/>
            <person name="Tang H."/>
            <person name="Robinson S.J."/>
            <person name="Kagale S."/>
            <person name="Clarke W.E."/>
            <person name="Town C.D."/>
            <person name="Nixon J."/>
            <person name="Krishnakumar V."/>
            <person name="Bidwell S.L."/>
            <person name="Denoeud F."/>
            <person name="Belcram H."/>
            <person name="Links M.G."/>
            <person name="Just J."/>
            <person name="Clarke C."/>
            <person name="Bender T."/>
            <person name="Huebert T."/>
            <person name="Mason A.S."/>
            <person name="Pires J.C."/>
            <person name="Barker G."/>
            <person name="Moore J."/>
            <person name="Walley P.G."/>
            <person name="Manoli S."/>
            <person name="Batley J."/>
            <person name="Edwards D."/>
            <person name="Nelson M.N."/>
            <person name="Wang X."/>
            <person name="Paterson A.H."/>
            <person name="King G."/>
            <person name="Bancroft I."/>
            <person name="Chalhoub B."/>
            <person name="Sharpe A.G."/>
        </authorList>
    </citation>
    <scope>NUCLEOTIDE SEQUENCE</scope>
    <source>
        <strain evidence="2 3">cv. TO1000</strain>
    </source>
</reference>
<feature type="domain" description="Reverse transcriptase zinc-binding" evidence="1">
    <location>
        <begin position="85"/>
        <end position="155"/>
    </location>
</feature>
<dbReference type="Gramene" id="Bo5g019750.1">
    <property type="protein sequence ID" value="Bo5g019750.1"/>
    <property type="gene ID" value="Bo5g019750"/>
</dbReference>
<proteinExistence type="predicted"/>
<dbReference type="eggNOG" id="KOG1075">
    <property type="taxonomic scope" value="Eukaryota"/>
</dbReference>
<dbReference type="EnsemblPlants" id="Bo5g019750.1">
    <property type="protein sequence ID" value="Bo5g019750.1"/>
    <property type="gene ID" value="Bo5g019750"/>
</dbReference>
<protein>
    <recommendedName>
        <fullName evidence="1">Reverse transcriptase zinc-binding domain-containing protein</fullName>
    </recommendedName>
</protein>
<name>A0A0D3CA61_BRAOL</name>
<reference evidence="2" key="2">
    <citation type="submission" date="2015-03" db="UniProtKB">
        <authorList>
            <consortium name="EnsemblPlants"/>
        </authorList>
    </citation>
    <scope>IDENTIFICATION</scope>
</reference>
<organism evidence="2 3">
    <name type="scientific">Brassica oleracea var. oleracea</name>
    <dbReference type="NCBI Taxonomy" id="109376"/>
    <lineage>
        <taxon>Eukaryota</taxon>
        <taxon>Viridiplantae</taxon>
        <taxon>Streptophyta</taxon>
        <taxon>Embryophyta</taxon>
        <taxon>Tracheophyta</taxon>
        <taxon>Spermatophyta</taxon>
        <taxon>Magnoliopsida</taxon>
        <taxon>eudicotyledons</taxon>
        <taxon>Gunneridae</taxon>
        <taxon>Pentapetalae</taxon>
        <taxon>rosids</taxon>
        <taxon>malvids</taxon>
        <taxon>Brassicales</taxon>
        <taxon>Brassicaceae</taxon>
        <taxon>Brassiceae</taxon>
        <taxon>Brassica</taxon>
    </lineage>
</organism>
<dbReference type="InterPro" id="IPR026960">
    <property type="entry name" value="RVT-Znf"/>
</dbReference>
<dbReference type="HOGENOM" id="CLU_000680_14_2_1"/>
<keyword evidence="3" id="KW-1185">Reference proteome</keyword>
<evidence type="ECO:0000313" key="2">
    <source>
        <dbReference type="EnsemblPlants" id="Bo5g019750.1"/>
    </source>
</evidence>
<dbReference type="OMA" id="YESTELM"/>
<dbReference type="Proteomes" id="UP000032141">
    <property type="component" value="Chromosome C5"/>
</dbReference>
<evidence type="ECO:0000313" key="3">
    <source>
        <dbReference type="Proteomes" id="UP000032141"/>
    </source>
</evidence>